<evidence type="ECO:0000256" key="1">
    <source>
        <dbReference type="SAM" id="MobiDB-lite"/>
    </source>
</evidence>
<feature type="compositionally biased region" description="Basic and acidic residues" evidence="1">
    <location>
        <begin position="1298"/>
        <end position="1310"/>
    </location>
</feature>
<accession>A0AAN6NVP7</accession>
<feature type="region of interest" description="Disordered" evidence="1">
    <location>
        <begin position="1242"/>
        <end position="1435"/>
    </location>
</feature>
<gene>
    <name evidence="3" type="ORF">QBC32DRAFT_325895</name>
</gene>
<feature type="region of interest" description="Disordered" evidence="1">
    <location>
        <begin position="1455"/>
        <end position="1604"/>
    </location>
</feature>
<feature type="compositionally biased region" description="Acidic residues" evidence="1">
    <location>
        <begin position="416"/>
        <end position="473"/>
    </location>
</feature>
<dbReference type="InterPro" id="IPR055781">
    <property type="entry name" value="DUF7357"/>
</dbReference>
<reference evidence="3" key="1">
    <citation type="journal article" date="2023" name="Mol. Phylogenet. Evol.">
        <title>Genome-scale phylogeny and comparative genomics of the fungal order Sordariales.</title>
        <authorList>
            <person name="Hensen N."/>
            <person name="Bonometti L."/>
            <person name="Westerberg I."/>
            <person name="Brannstrom I.O."/>
            <person name="Guillou S."/>
            <person name="Cros-Aarteil S."/>
            <person name="Calhoun S."/>
            <person name="Haridas S."/>
            <person name="Kuo A."/>
            <person name="Mondo S."/>
            <person name="Pangilinan J."/>
            <person name="Riley R."/>
            <person name="LaButti K."/>
            <person name="Andreopoulos B."/>
            <person name="Lipzen A."/>
            <person name="Chen C."/>
            <person name="Yan M."/>
            <person name="Daum C."/>
            <person name="Ng V."/>
            <person name="Clum A."/>
            <person name="Steindorff A."/>
            <person name="Ohm R.A."/>
            <person name="Martin F."/>
            <person name="Silar P."/>
            <person name="Natvig D.O."/>
            <person name="Lalanne C."/>
            <person name="Gautier V."/>
            <person name="Ament-Velasquez S.L."/>
            <person name="Kruys A."/>
            <person name="Hutchinson M.I."/>
            <person name="Powell A.J."/>
            <person name="Barry K."/>
            <person name="Miller A.N."/>
            <person name="Grigoriev I.V."/>
            <person name="Debuchy R."/>
            <person name="Gladieux P."/>
            <person name="Hiltunen Thoren M."/>
            <person name="Johannesson H."/>
        </authorList>
    </citation>
    <scope>NUCLEOTIDE SEQUENCE</scope>
    <source>
        <strain evidence="3">CBS 626.80</strain>
    </source>
</reference>
<evidence type="ECO:0000259" key="2">
    <source>
        <dbReference type="Pfam" id="PF24054"/>
    </source>
</evidence>
<feature type="compositionally biased region" description="Acidic residues" evidence="1">
    <location>
        <begin position="1516"/>
        <end position="1527"/>
    </location>
</feature>
<feature type="compositionally biased region" description="Low complexity" evidence="1">
    <location>
        <begin position="1480"/>
        <end position="1492"/>
    </location>
</feature>
<feature type="region of interest" description="Disordered" evidence="1">
    <location>
        <begin position="113"/>
        <end position="220"/>
    </location>
</feature>
<dbReference type="Pfam" id="PF24054">
    <property type="entry name" value="DUF7357"/>
    <property type="match status" value="1"/>
</dbReference>
<name>A0AAN6NVP7_9PEZI</name>
<feature type="compositionally biased region" description="Polar residues" evidence="1">
    <location>
        <begin position="1532"/>
        <end position="1556"/>
    </location>
</feature>
<feature type="compositionally biased region" description="Acidic residues" evidence="1">
    <location>
        <begin position="187"/>
        <end position="220"/>
    </location>
</feature>
<dbReference type="Proteomes" id="UP001303222">
    <property type="component" value="Unassembled WGS sequence"/>
</dbReference>
<feature type="compositionally biased region" description="Acidic residues" evidence="1">
    <location>
        <begin position="1311"/>
        <end position="1338"/>
    </location>
</feature>
<evidence type="ECO:0000313" key="3">
    <source>
        <dbReference type="EMBL" id="KAK3950727.1"/>
    </source>
</evidence>
<feature type="compositionally biased region" description="Polar residues" evidence="1">
    <location>
        <begin position="1363"/>
        <end position="1390"/>
    </location>
</feature>
<comment type="caution">
    <text evidence="3">The sequence shown here is derived from an EMBL/GenBank/DDBJ whole genome shotgun (WGS) entry which is preliminary data.</text>
</comment>
<feature type="compositionally biased region" description="Polar residues" evidence="1">
    <location>
        <begin position="671"/>
        <end position="689"/>
    </location>
</feature>
<feature type="compositionally biased region" description="Acidic residues" evidence="1">
    <location>
        <begin position="514"/>
        <end position="551"/>
    </location>
</feature>
<feature type="region of interest" description="Disordered" evidence="1">
    <location>
        <begin position="1041"/>
        <end position="1211"/>
    </location>
</feature>
<keyword evidence="4" id="KW-1185">Reference proteome</keyword>
<feature type="region of interest" description="Disordered" evidence="1">
    <location>
        <begin position="391"/>
        <end position="689"/>
    </location>
</feature>
<feature type="compositionally biased region" description="Polar residues" evidence="1">
    <location>
        <begin position="1470"/>
        <end position="1479"/>
    </location>
</feature>
<organism evidence="3 4">
    <name type="scientific">Pseudoneurospora amorphoporcata</name>
    <dbReference type="NCBI Taxonomy" id="241081"/>
    <lineage>
        <taxon>Eukaryota</taxon>
        <taxon>Fungi</taxon>
        <taxon>Dikarya</taxon>
        <taxon>Ascomycota</taxon>
        <taxon>Pezizomycotina</taxon>
        <taxon>Sordariomycetes</taxon>
        <taxon>Sordariomycetidae</taxon>
        <taxon>Sordariales</taxon>
        <taxon>Sordariaceae</taxon>
        <taxon>Pseudoneurospora</taxon>
    </lineage>
</organism>
<feature type="domain" description="DUF7357" evidence="2">
    <location>
        <begin position="6"/>
        <end position="139"/>
    </location>
</feature>
<feature type="compositionally biased region" description="Basic residues" evidence="1">
    <location>
        <begin position="650"/>
        <end position="668"/>
    </location>
</feature>
<feature type="compositionally biased region" description="Polar residues" evidence="1">
    <location>
        <begin position="616"/>
        <end position="640"/>
    </location>
</feature>
<reference evidence="3" key="2">
    <citation type="submission" date="2023-06" db="EMBL/GenBank/DDBJ databases">
        <authorList>
            <consortium name="Lawrence Berkeley National Laboratory"/>
            <person name="Mondo S.J."/>
            <person name="Hensen N."/>
            <person name="Bonometti L."/>
            <person name="Westerberg I."/>
            <person name="Brannstrom I.O."/>
            <person name="Guillou S."/>
            <person name="Cros-Aarteil S."/>
            <person name="Calhoun S."/>
            <person name="Haridas S."/>
            <person name="Kuo A."/>
            <person name="Pangilinan J."/>
            <person name="Riley R."/>
            <person name="Labutti K."/>
            <person name="Andreopoulos B."/>
            <person name="Lipzen A."/>
            <person name="Chen C."/>
            <person name="Yanf M."/>
            <person name="Daum C."/>
            <person name="Ng V."/>
            <person name="Clum A."/>
            <person name="Steindorff A."/>
            <person name="Ohm R."/>
            <person name="Martin F."/>
            <person name="Silar P."/>
            <person name="Natvig D."/>
            <person name="Lalanne C."/>
            <person name="Gautier V."/>
            <person name="Ament-Velasquez S.L."/>
            <person name="Kruys A."/>
            <person name="Hutchinson M.I."/>
            <person name="Powell A.J."/>
            <person name="Barry K."/>
            <person name="Miller A.N."/>
            <person name="Grigoriev I.V."/>
            <person name="Debuchy R."/>
            <person name="Gladieux P."/>
            <person name="Thoren M.H."/>
            <person name="Johannesson H."/>
        </authorList>
    </citation>
    <scope>NUCLEOTIDE SEQUENCE</scope>
    <source>
        <strain evidence="3">CBS 626.80</strain>
    </source>
</reference>
<proteinExistence type="predicted"/>
<feature type="region of interest" description="Disordered" evidence="1">
    <location>
        <begin position="824"/>
        <end position="928"/>
    </location>
</feature>
<feature type="compositionally biased region" description="Basic and acidic residues" evidence="1">
    <location>
        <begin position="1058"/>
        <end position="1073"/>
    </location>
</feature>
<feature type="compositionally biased region" description="Acidic residues" evidence="1">
    <location>
        <begin position="897"/>
        <end position="916"/>
    </location>
</feature>
<dbReference type="EMBL" id="MU859168">
    <property type="protein sequence ID" value="KAK3950727.1"/>
    <property type="molecule type" value="Genomic_DNA"/>
</dbReference>
<feature type="region of interest" description="Disordered" evidence="1">
    <location>
        <begin position="232"/>
        <end position="263"/>
    </location>
</feature>
<feature type="compositionally biased region" description="Polar residues" evidence="1">
    <location>
        <begin position="1573"/>
        <end position="1587"/>
    </location>
</feature>
<feature type="compositionally biased region" description="Polar residues" evidence="1">
    <location>
        <begin position="1202"/>
        <end position="1211"/>
    </location>
</feature>
<feature type="compositionally biased region" description="Low complexity" evidence="1">
    <location>
        <begin position="552"/>
        <end position="566"/>
    </location>
</feature>
<protein>
    <recommendedName>
        <fullName evidence="2">DUF7357 domain-containing protein</fullName>
    </recommendedName>
</protein>
<evidence type="ECO:0000313" key="4">
    <source>
        <dbReference type="Proteomes" id="UP001303222"/>
    </source>
</evidence>
<feature type="compositionally biased region" description="Acidic residues" evidence="1">
    <location>
        <begin position="581"/>
        <end position="599"/>
    </location>
</feature>
<feature type="region of interest" description="Disordered" evidence="1">
    <location>
        <begin position="719"/>
        <end position="749"/>
    </location>
</feature>
<sequence>MKDNSLRLRLVVRRHSLPEVRIIHHVPLENDPTIADLVDQINEIIPLESPEWGLEDYVVELRNKEGYAFECLHFQQVANVLKDEEEVFVRPLVTGDRKRRLLSGREQISNDGRHLIDGVPFGRPRLRSPRDRPPVDIPPLKRRRIEYDTIEHDDEQAEPLFLTRNGQGSEDRESTRQVRFNNAGFDANEDEEEDDDFVDQEQYGDDEEEEEGQDEDDDYEINPDELADELEGLQEAESREETPADEDNIEQPADISPTKSQKSIDLSDIDRIAALRAAFPRVSVDVCEKLLLQYASDEKKVYWKLRRRNRPHMTLQQMLAYRRRLQVRGPETAMEDELEAEASEKSDAESVASLVKHYDEHGFPAGSILDGSASRHMVEALRMSGQDVKLPVHKKFGDDENDEGTVQPTKVAAPTDENEIPLDSEDDDSEADLDLDDDEEDLADKDSDASDDSDAVSLSDEAEEVLDEDDLNESSDKGSAASDSESGPEVYTTKVKPPAEMVAPKSPQPNDESSSSDESDSDSNSDDDSSPEEDASSNDGDSEDEENDSSSDDSNSSDSDSSSGDSPGHNANANSDHDISSDSESDSSDSSDDDSDDEPITSSKHANITKAVFQPINEQSATLDTATLDASSAPNDQPAQSPVPPGQGKNRTRMRNKRRRLSAKIRKTASRDTSIIGSTSGQDAETSTPADIEAKKMALLQSLGHLEYLGKPAVVEKPAAPVTETEKPEPSADATASAPAKRKTKLDVDAGRRMLFGSLGLKNPKSQEDEENIRASLMKGVKPLVNHRVEDAKKEAEVDPNAWRQKINYTAVECTEEGIELSEPPFPFYQRWDPQQQNFWGSGRGGPSKRKQQNQEEYEEEEPVTKKRKVADEEENVVLNYDEEDPDAYADQGHDEEGQDEEEYDEEEDEDEEEDLPPLPSDLTTLPQLQPGQAKAGMVITWKQFLLSKATNWQPQVMNMTGTVVAVWDQNDLHILLAKRDRNLDVNEKVYDDEGNRVYDKFEVPEDEDDADEDAEEGYRTINFADMMEPRVLRQSEDEVLVPGSQHQGNITPANEDVDSKASSRTLDHKVPSEPESQPAQESFIPDTDHGSSYEPQAAQVTSTGNVSIIDDLRPETSLIGTDSRPEASASVSQDEHLNVSNPSPQFETAPEPPSSPQHGPSAPPSEGHNTPPRSSVLGGELPDVTDLPSQEPESQDHRPPSRSSAYLESQRITLEPFNGFSDGLEQAADNRGSYVSYARFDVIPSDTGSVRSGRQPDPDFSIDLGNNEILDRFEPLEGEEVPLPGPDYEDDVPMAGSDHEGDNEEKYPDNDEEGQEDIEEDGQDGQDGQEDNDEEESQQTTPRPQKRASLSEEPASPALSDMSASTDDSFPSLSQTTTKSNQRRASQPPKSTPRDAVPWTSQPRKSLDAANVDYEQTMKRLDEEESSQEPTTIDDTQIKLEKHRQLSELAHKLAKTPIERPARKLPVRRTSTPSKLKQTTTAMTKSTRATRFNGPFVIPEGSQVVDLLASSPEPEPNEDYADDDVDETYHESSPATSQSQHRMPPSTASGASASFVTPRRRLFSSTRLSSTQVAASPRRSQPSIITGSLRKNRDRGSASSSSK</sequence>
<feature type="compositionally biased region" description="Acidic residues" evidence="1">
    <location>
        <begin position="872"/>
        <end position="888"/>
    </location>
</feature>